<evidence type="ECO:0000256" key="1">
    <source>
        <dbReference type="SAM" id="MobiDB-lite"/>
    </source>
</evidence>
<reference evidence="2" key="2">
    <citation type="journal article" date="2015" name="Data Brief">
        <title>Shoot transcriptome of the giant reed, Arundo donax.</title>
        <authorList>
            <person name="Barrero R.A."/>
            <person name="Guerrero F.D."/>
            <person name="Moolhuijzen P."/>
            <person name="Goolsby J.A."/>
            <person name="Tidwell J."/>
            <person name="Bellgard S.E."/>
            <person name="Bellgard M.I."/>
        </authorList>
    </citation>
    <scope>NUCLEOTIDE SEQUENCE</scope>
    <source>
        <tissue evidence="2">Shoot tissue taken approximately 20 cm above the soil surface</tissue>
    </source>
</reference>
<feature type="region of interest" description="Disordered" evidence="1">
    <location>
        <begin position="1"/>
        <end position="25"/>
    </location>
</feature>
<accession>A0A0A9FJB7</accession>
<name>A0A0A9FJB7_ARUDO</name>
<evidence type="ECO:0000313" key="2">
    <source>
        <dbReference type="EMBL" id="JAE11334.1"/>
    </source>
</evidence>
<reference evidence="2" key="1">
    <citation type="submission" date="2014-09" db="EMBL/GenBank/DDBJ databases">
        <authorList>
            <person name="Magalhaes I.L.F."/>
            <person name="Oliveira U."/>
            <person name="Santos F.R."/>
            <person name="Vidigal T.H.D.A."/>
            <person name="Brescovit A.D."/>
            <person name="Santos A.J."/>
        </authorList>
    </citation>
    <scope>NUCLEOTIDE SEQUENCE</scope>
    <source>
        <tissue evidence="2">Shoot tissue taken approximately 20 cm above the soil surface</tissue>
    </source>
</reference>
<dbReference type="EMBL" id="GBRH01186562">
    <property type="protein sequence ID" value="JAE11334.1"/>
    <property type="molecule type" value="Transcribed_RNA"/>
</dbReference>
<organism evidence="2">
    <name type="scientific">Arundo donax</name>
    <name type="common">Giant reed</name>
    <name type="synonym">Donax arundinaceus</name>
    <dbReference type="NCBI Taxonomy" id="35708"/>
    <lineage>
        <taxon>Eukaryota</taxon>
        <taxon>Viridiplantae</taxon>
        <taxon>Streptophyta</taxon>
        <taxon>Embryophyta</taxon>
        <taxon>Tracheophyta</taxon>
        <taxon>Spermatophyta</taxon>
        <taxon>Magnoliopsida</taxon>
        <taxon>Liliopsida</taxon>
        <taxon>Poales</taxon>
        <taxon>Poaceae</taxon>
        <taxon>PACMAD clade</taxon>
        <taxon>Arundinoideae</taxon>
        <taxon>Arundineae</taxon>
        <taxon>Arundo</taxon>
    </lineage>
</organism>
<sequence>MSFVSETIRGSLRKEGPSSGCVLGS</sequence>
<protein>
    <submittedName>
        <fullName evidence="2">Uncharacterized protein</fullName>
    </submittedName>
</protein>
<proteinExistence type="predicted"/>
<dbReference type="AlphaFoldDB" id="A0A0A9FJB7"/>